<keyword evidence="1" id="KW-1133">Transmembrane helix</keyword>
<proteinExistence type="predicted"/>
<feature type="transmembrane region" description="Helical" evidence="1">
    <location>
        <begin position="327"/>
        <end position="351"/>
    </location>
</feature>
<name>A0A926DJ97_9FIRM</name>
<organism evidence="2 3">
    <name type="scientific">Guopingia tenuis</name>
    <dbReference type="NCBI Taxonomy" id="2763656"/>
    <lineage>
        <taxon>Bacteria</taxon>
        <taxon>Bacillati</taxon>
        <taxon>Bacillota</taxon>
        <taxon>Clostridia</taxon>
        <taxon>Christensenellales</taxon>
        <taxon>Christensenellaceae</taxon>
        <taxon>Guopingia</taxon>
    </lineage>
</organism>
<accession>A0A926DJ97</accession>
<reference evidence="2" key="1">
    <citation type="submission" date="2020-08" db="EMBL/GenBank/DDBJ databases">
        <title>Genome public.</title>
        <authorList>
            <person name="Liu C."/>
            <person name="Sun Q."/>
        </authorList>
    </citation>
    <scope>NUCLEOTIDE SEQUENCE</scope>
    <source>
        <strain evidence="2">NSJ-63</strain>
    </source>
</reference>
<dbReference type="Pfam" id="PF09991">
    <property type="entry name" value="DUF2232"/>
    <property type="match status" value="1"/>
</dbReference>
<keyword evidence="1" id="KW-0472">Membrane</keyword>
<dbReference type="InterPro" id="IPR018710">
    <property type="entry name" value="DUF2232"/>
</dbReference>
<feature type="transmembrane region" description="Helical" evidence="1">
    <location>
        <begin position="20"/>
        <end position="42"/>
    </location>
</feature>
<gene>
    <name evidence="2" type="ORF">H8693_07500</name>
</gene>
<dbReference type="Proteomes" id="UP000617951">
    <property type="component" value="Unassembled WGS sequence"/>
</dbReference>
<protein>
    <submittedName>
        <fullName evidence="2">DUF2232 domain-containing protein</fullName>
    </submittedName>
</protein>
<dbReference type="RefSeq" id="WP_249280474.1">
    <property type="nucleotide sequence ID" value="NZ_JACRSS010000003.1"/>
</dbReference>
<feature type="transmembrane region" description="Helical" evidence="1">
    <location>
        <begin position="48"/>
        <end position="65"/>
    </location>
</feature>
<feature type="transmembrane region" description="Helical" evidence="1">
    <location>
        <begin position="225"/>
        <end position="244"/>
    </location>
</feature>
<dbReference type="AlphaFoldDB" id="A0A926DJ97"/>
<feature type="transmembrane region" description="Helical" evidence="1">
    <location>
        <begin position="295"/>
        <end position="315"/>
    </location>
</feature>
<keyword evidence="3" id="KW-1185">Reference proteome</keyword>
<evidence type="ECO:0000313" key="2">
    <source>
        <dbReference type="EMBL" id="MBC8538779.1"/>
    </source>
</evidence>
<feature type="transmembrane region" description="Helical" evidence="1">
    <location>
        <begin position="72"/>
        <end position="89"/>
    </location>
</feature>
<feature type="transmembrane region" description="Helical" evidence="1">
    <location>
        <begin position="265"/>
        <end position="283"/>
    </location>
</feature>
<dbReference type="EMBL" id="JACRSS010000003">
    <property type="protein sequence ID" value="MBC8538779.1"/>
    <property type="molecule type" value="Genomic_DNA"/>
</dbReference>
<feature type="transmembrane region" description="Helical" evidence="1">
    <location>
        <begin position="121"/>
        <end position="141"/>
    </location>
</feature>
<feature type="transmembrane region" description="Helical" evidence="1">
    <location>
        <begin position="95"/>
        <end position="112"/>
    </location>
</feature>
<evidence type="ECO:0000256" key="1">
    <source>
        <dbReference type="SAM" id="Phobius"/>
    </source>
</evidence>
<keyword evidence="1" id="KW-0812">Transmembrane</keyword>
<sequence>METMQAPGRGRQSKLGWELLIAAAVLVALLFLLGNMAALMGLAGENTVSVALCALVCLPMPAIYVGAKRGWTWGLGFCLFGAGAGWLILGQAGLLLFGALLPIILIGSIVIHKKMGAYDSLVLSCGGALLTVALAAGYIYLKTGLDPLTYLFETMKTAMETDANVAAAFYWTFRFVDVQSGVASIDQVLAEMGQVTVQQMREYVTAQPQQEMLRQIIAQTIPTSAVSYILYSGVGGFLIPRYLVKRTGGEVGKMPPFSHFLLPKTSGIYLIITFVLAMLPGLLNLPQLEVAGNVLLQFVYIIFSIQGLALIDYLLRPRIRSTPGRVAILVVIWIVVPALTQDLMLLMWVGLMEQLVRLREKMDAAQQNGGKPNA</sequence>
<evidence type="ECO:0000313" key="3">
    <source>
        <dbReference type="Proteomes" id="UP000617951"/>
    </source>
</evidence>
<comment type="caution">
    <text evidence="2">The sequence shown here is derived from an EMBL/GenBank/DDBJ whole genome shotgun (WGS) entry which is preliminary data.</text>
</comment>